<name>A0A975BV98_9BACT</name>
<proteinExistence type="predicted"/>
<organism evidence="1 2">
    <name type="scientific">Desulfonema magnum</name>
    <dbReference type="NCBI Taxonomy" id="45655"/>
    <lineage>
        <taxon>Bacteria</taxon>
        <taxon>Pseudomonadati</taxon>
        <taxon>Thermodesulfobacteriota</taxon>
        <taxon>Desulfobacteria</taxon>
        <taxon>Desulfobacterales</taxon>
        <taxon>Desulfococcaceae</taxon>
        <taxon>Desulfonema</taxon>
    </lineage>
</organism>
<dbReference type="EMBL" id="CP061800">
    <property type="protein sequence ID" value="QTA91938.1"/>
    <property type="molecule type" value="Genomic_DNA"/>
</dbReference>
<dbReference type="AlphaFoldDB" id="A0A975BV98"/>
<keyword evidence="2" id="KW-1185">Reference proteome</keyword>
<accession>A0A975BV98</accession>
<reference evidence="1" key="1">
    <citation type="journal article" date="2021" name="Microb. Physiol.">
        <title>Proteogenomic Insights into the Physiology of Marine, Sulfate-Reducing, Filamentous Desulfonema limicola and Desulfonema magnum.</title>
        <authorList>
            <person name="Schnaars V."/>
            <person name="Wohlbrand L."/>
            <person name="Scheve S."/>
            <person name="Hinrichs C."/>
            <person name="Reinhardt R."/>
            <person name="Rabus R."/>
        </authorList>
    </citation>
    <scope>NUCLEOTIDE SEQUENCE</scope>
    <source>
        <strain evidence="1">4be13</strain>
    </source>
</reference>
<dbReference type="Proteomes" id="UP000663722">
    <property type="component" value="Chromosome"/>
</dbReference>
<dbReference type="KEGG" id="dmm:dnm_080110"/>
<sequence length="38" mass="4308">MSADLVDNFEYVGMKAARGFPEKNIPVAFQVIYFLDNP</sequence>
<evidence type="ECO:0000313" key="2">
    <source>
        <dbReference type="Proteomes" id="UP000663722"/>
    </source>
</evidence>
<gene>
    <name evidence="1" type="ORF">dnm_080110</name>
</gene>
<evidence type="ECO:0000313" key="1">
    <source>
        <dbReference type="EMBL" id="QTA91938.1"/>
    </source>
</evidence>
<protein>
    <submittedName>
        <fullName evidence="1">Uncharacterized protein</fullName>
    </submittedName>
</protein>